<dbReference type="PANTHER" id="PTHR33452">
    <property type="entry name" value="OXIDOREDUCTASE CATD-RELATED"/>
    <property type="match status" value="1"/>
</dbReference>
<comment type="caution">
    <text evidence="7">The sequence shown here is derived from an EMBL/GenBank/DDBJ whole genome shotgun (WGS) entry which is preliminary data.</text>
</comment>
<dbReference type="GO" id="GO:0005886">
    <property type="term" value="C:plasma membrane"/>
    <property type="evidence" value="ECO:0007669"/>
    <property type="project" value="UniProtKB-SubCell"/>
</dbReference>
<keyword evidence="5" id="KW-1133">Transmembrane helix</keyword>
<gene>
    <name evidence="7" type="ORF">ESP70_010075</name>
</gene>
<keyword evidence="4" id="KW-0812">Transmembrane</keyword>
<keyword evidence="3" id="KW-1003">Cell membrane</keyword>
<evidence type="ECO:0000256" key="2">
    <source>
        <dbReference type="ARBA" id="ARBA00006679"/>
    </source>
</evidence>
<dbReference type="OrthoDB" id="329282at2"/>
<evidence type="ECO:0000256" key="1">
    <source>
        <dbReference type="ARBA" id="ARBA00004651"/>
    </source>
</evidence>
<dbReference type="RefSeq" id="WP_149689139.1">
    <property type="nucleotide sequence ID" value="NZ_SDPQ02000002.1"/>
</dbReference>
<protein>
    <submittedName>
        <fullName evidence="7">DoxX family protein</fullName>
    </submittedName>
</protein>
<keyword evidence="6" id="KW-0472">Membrane</keyword>
<proteinExistence type="inferred from homology"/>
<evidence type="ECO:0000256" key="3">
    <source>
        <dbReference type="ARBA" id="ARBA00022475"/>
    </source>
</evidence>
<sequence length="161" mass="17021">MTLLRTVARPMLASMFIYGGATALKAPGPRAARAQPTADLIKKFAPELPVDGANLVRVNAAAQLLGGLALATGRFPRLAALGLAATMPATTVAGHPYWNETDPGARANQRIHFLKNVSMAGGLLMATLDPDPHKKFIGRRAKDKVNQAAASVHDQLDHLRG</sequence>
<dbReference type="AlphaFoldDB" id="A0A5M4FEJ0"/>
<evidence type="ECO:0000256" key="6">
    <source>
        <dbReference type="ARBA" id="ARBA00023136"/>
    </source>
</evidence>
<accession>A0A5M4FEJ0</accession>
<dbReference type="Proteomes" id="UP000380867">
    <property type="component" value="Unassembled WGS sequence"/>
</dbReference>
<reference evidence="7" key="1">
    <citation type="submission" date="2019-09" db="EMBL/GenBank/DDBJ databases">
        <authorList>
            <person name="Li J."/>
        </authorList>
    </citation>
    <scope>NUCLEOTIDE SEQUENCE [LARGE SCALE GENOMIC DNA]</scope>
    <source>
        <strain evidence="7">JCM 14732</strain>
    </source>
</reference>
<dbReference type="InterPro" id="IPR032808">
    <property type="entry name" value="DoxX"/>
</dbReference>
<dbReference type="PANTHER" id="PTHR33452:SF1">
    <property type="entry name" value="INNER MEMBRANE PROTEIN YPHA-RELATED"/>
    <property type="match status" value="1"/>
</dbReference>
<keyword evidence="8" id="KW-1185">Reference proteome</keyword>
<dbReference type="EMBL" id="SDPQ02000002">
    <property type="protein sequence ID" value="KAA1397692.1"/>
    <property type="molecule type" value="Genomic_DNA"/>
</dbReference>
<evidence type="ECO:0000313" key="7">
    <source>
        <dbReference type="EMBL" id="KAA1397692.1"/>
    </source>
</evidence>
<comment type="subcellular location">
    <subcellularLocation>
        <location evidence="1">Cell membrane</location>
        <topology evidence="1">Multi-pass membrane protein</topology>
    </subcellularLocation>
</comment>
<evidence type="ECO:0000256" key="5">
    <source>
        <dbReference type="ARBA" id="ARBA00022989"/>
    </source>
</evidence>
<comment type="similarity">
    <text evidence="2">Belongs to the DoxX family.</text>
</comment>
<organism evidence="7 8">
    <name type="scientific">Aeromicrobium ginsengisoli</name>
    <dbReference type="NCBI Taxonomy" id="363867"/>
    <lineage>
        <taxon>Bacteria</taxon>
        <taxon>Bacillati</taxon>
        <taxon>Actinomycetota</taxon>
        <taxon>Actinomycetes</taxon>
        <taxon>Propionibacteriales</taxon>
        <taxon>Nocardioidaceae</taxon>
        <taxon>Aeromicrobium</taxon>
    </lineage>
</organism>
<evidence type="ECO:0000256" key="4">
    <source>
        <dbReference type="ARBA" id="ARBA00022692"/>
    </source>
</evidence>
<dbReference type="InterPro" id="IPR051907">
    <property type="entry name" value="DoxX-like_oxidoreductase"/>
</dbReference>
<name>A0A5M4FEJ0_9ACTN</name>
<dbReference type="Pfam" id="PF07681">
    <property type="entry name" value="DoxX"/>
    <property type="match status" value="1"/>
</dbReference>
<evidence type="ECO:0000313" key="8">
    <source>
        <dbReference type="Proteomes" id="UP000380867"/>
    </source>
</evidence>